<accession>A0A2A3MAZ8</accession>
<evidence type="ECO:0000313" key="3">
    <source>
        <dbReference type="Proteomes" id="UP000218102"/>
    </source>
</evidence>
<organism evidence="2 3">
    <name type="scientific">Pseudomonas plecoglossicida</name>
    <dbReference type="NCBI Taxonomy" id="70775"/>
    <lineage>
        <taxon>Bacteria</taxon>
        <taxon>Pseudomonadati</taxon>
        <taxon>Pseudomonadota</taxon>
        <taxon>Gammaproteobacteria</taxon>
        <taxon>Pseudomonadales</taxon>
        <taxon>Pseudomonadaceae</taxon>
        <taxon>Pseudomonas</taxon>
    </lineage>
</organism>
<evidence type="ECO:0000313" key="2">
    <source>
        <dbReference type="EMBL" id="PBJ97246.1"/>
    </source>
</evidence>
<comment type="caution">
    <text evidence="2">The sequence shown here is derived from an EMBL/GenBank/DDBJ whole genome shotgun (WGS) entry which is preliminary data.</text>
</comment>
<gene>
    <name evidence="2" type="ORF">CMV24_00585</name>
</gene>
<evidence type="ECO:0008006" key="4">
    <source>
        <dbReference type="Google" id="ProtNLM"/>
    </source>
</evidence>
<protein>
    <recommendedName>
        <fullName evidence="4">RHS repeat-associated core domain-containing protein</fullName>
    </recommendedName>
</protein>
<feature type="coiled-coil region" evidence="1">
    <location>
        <begin position="252"/>
        <end position="289"/>
    </location>
</feature>
<keyword evidence="1" id="KW-0175">Coiled coil</keyword>
<dbReference type="RefSeq" id="WP_080563828.1">
    <property type="nucleotide sequence ID" value="NZ_CP010359.1"/>
</dbReference>
<dbReference type="InterPro" id="IPR022385">
    <property type="entry name" value="Rhs_assc_core"/>
</dbReference>
<dbReference type="NCBIfam" id="TIGR03696">
    <property type="entry name" value="Rhs_assc_core"/>
    <property type="match status" value="1"/>
</dbReference>
<dbReference type="EMBL" id="NTME01000001">
    <property type="protein sequence ID" value="PBJ97246.1"/>
    <property type="molecule type" value="Genomic_DNA"/>
</dbReference>
<name>A0A2A3MAZ8_PSEDL</name>
<dbReference type="AlphaFoldDB" id="A0A2A3MAZ8"/>
<sequence>MGNRQLRFYEHDRLASIGVPGNPVRIMYAAGSPICQLGGSSFAEGNLIAIDQANSVLASSHSSAVNRLTYCAYGYNPIGPSPVAPGYNGEYLEDFGVYLLGRGERGYSPRLRRFISSDRASIFLTGNLNAYAYTAGDPINYNDPSGNIRGPIARYYDWKAGKSLVKASKNLKNRIDSTRNLEYNIGHEKRKDAQRARDIKTTDIALKKTETEMLALIDSMAKMDGTVTYESSKHGLKASYLYEDYANQAAKLKSLESTFEALSTKRSELEKATSQVSRAKSEFEQNELAIQTARSRLDYLEKKYPHLASKAIRKNL</sequence>
<dbReference type="Gene3D" id="2.180.10.10">
    <property type="entry name" value="RHS repeat-associated core"/>
    <property type="match status" value="1"/>
</dbReference>
<evidence type="ECO:0000256" key="1">
    <source>
        <dbReference type="SAM" id="Coils"/>
    </source>
</evidence>
<dbReference type="Proteomes" id="UP000218102">
    <property type="component" value="Unassembled WGS sequence"/>
</dbReference>
<proteinExistence type="predicted"/>
<reference evidence="2 3" key="1">
    <citation type="submission" date="2017-09" db="EMBL/GenBank/DDBJ databases">
        <authorList>
            <person name="Ehlers B."/>
            <person name="Leendertz F.H."/>
        </authorList>
    </citation>
    <scope>NUCLEOTIDE SEQUENCE [LARGE SCALE GENOMIC DNA]</scope>
    <source>
        <strain evidence="2 3">DJ-1</strain>
    </source>
</reference>